<gene>
    <name evidence="2" type="ORF">OJ252_3533</name>
</gene>
<keyword evidence="3" id="KW-1185">Reference proteome</keyword>
<dbReference type="EMBL" id="JAPCXB010000184">
    <property type="protein sequence ID" value="KAJ1605255.1"/>
    <property type="molecule type" value="Genomic_DNA"/>
</dbReference>
<sequence length="106" mass="11341">MLEGVDAMARQGGVFGELELAFGDISEKFQDAVSLEWQRPVEPAPDGDSESPHIGRASKLECGLGSFVPPAGGRLGPAAYIAVFWREKCISPFCPLDVFALGQELC</sequence>
<dbReference type="Proteomes" id="UP001071777">
    <property type="component" value="Unassembled WGS sequence"/>
</dbReference>
<evidence type="ECO:0000313" key="2">
    <source>
        <dbReference type="EMBL" id="KAJ1605255.1"/>
    </source>
</evidence>
<accession>A0ABQ8P367</accession>
<comment type="caution">
    <text evidence="2">The sequence shown here is derived from an EMBL/GenBank/DDBJ whole genome shotgun (WGS) entry which is preliminary data.</text>
</comment>
<name>A0ABQ8P367_9CRYT</name>
<evidence type="ECO:0000256" key="1">
    <source>
        <dbReference type="SAM" id="MobiDB-lite"/>
    </source>
</evidence>
<feature type="region of interest" description="Disordered" evidence="1">
    <location>
        <begin position="37"/>
        <end position="56"/>
    </location>
</feature>
<organism evidence="2 3">
    <name type="scientific">Cryptosporidium canis</name>
    <dbReference type="NCBI Taxonomy" id="195482"/>
    <lineage>
        <taxon>Eukaryota</taxon>
        <taxon>Sar</taxon>
        <taxon>Alveolata</taxon>
        <taxon>Apicomplexa</taxon>
        <taxon>Conoidasida</taxon>
        <taxon>Coccidia</taxon>
        <taxon>Eucoccidiorida</taxon>
        <taxon>Eimeriorina</taxon>
        <taxon>Cryptosporidiidae</taxon>
        <taxon>Cryptosporidium</taxon>
    </lineage>
</organism>
<reference evidence="2" key="1">
    <citation type="submission" date="2022-10" db="EMBL/GenBank/DDBJ databases">
        <title>Adaptive evolution leads to modifications in subtelomeric GC content in a zoonotic Cryptosporidium species.</title>
        <authorList>
            <person name="Li J."/>
            <person name="Feng Y."/>
            <person name="Xiao L."/>
        </authorList>
    </citation>
    <scope>NUCLEOTIDE SEQUENCE</scope>
    <source>
        <strain evidence="2">25894</strain>
    </source>
</reference>
<proteinExistence type="predicted"/>
<evidence type="ECO:0000313" key="3">
    <source>
        <dbReference type="Proteomes" id="UP001071777"/>
    </source>
</evidence>
<protein>
    <submittedName>
        <fullName evidence="2">Uncharacterized protein</fullName>
    </submittedName>
</protein>